<keyword evidence="2" id="KW-1185">Reference proteome</keyword>
<comment type="caution">
    <text evidence="1">The sequence shown here is derived from an EMBL/GenBank/DDBJ whole genome shotgun (WGS) entry which is preliminary data.</text>
</comment>
<name>A0ABW8ETA5_STRT5</name>
<organism evidence="1 2">
    <name type="scientific">Streptomyces toxytricini</name>
    <name type="common">Actinomyces toxytricini</name>
    <dbReference type="NCBI Taxonomy" id="67369"/>
    <lineage>
        <taxon>Bacteria</taxon>
        <taxon>Bacillati</taxon>
        <taxon>Actinomycetota</taxon>
        <taxon>Actinomycetes</taxon>
        <taxon>Kitasatosporales</taxon>
        <taxon>Streptomycetaceae</taxon>
        <taxon>Streptomyces</taxon>
    </lineage>
</organism>
<accession>A0ABW8ETA5</accession>
<reference evidence="1 2" key="1">
    <citation type="submission" date="2024-10" db="EMBL/GenBank/DDBJ databases">
        <title>The Natural Products Discovery Center: Release of the First 8490 Sequenced Strains for Exploring Actinobacteria Biosynthetic Diversity.</title>
        <authorList>
            <person name="Kalkreuter E."/>
            <person name="Kautsar S.A."/>
            <person name="Yang D."/>
            <person name="Bader C.D."/>
            <person name="Teijaro C.N."/>
            <person name="Fluegel L."/>
            <person name="Davis C.M."/>
            <person name="Simpson J.R."/>
            <person name="Lauterbach L."/>
            <person name="Steele A.D."/>
            <person name="Gui C."/>
            <person name="Meng S."/>
            <person name="Li G."/>
            <person name="Viehrig K."/>
            <person name="Ye F."/>
            <person name="Su P."/>
            <person name="Kiefer A.F."/>
            <person name="Nichols A."/>
            <person name="Cepeda A.J."/>
            <person name="Yan W."/>
            <person name="Fan B."/>
            <person name="Jiang Y."/>
            <person name="Adhikari A."/>
            <person name="Zheng C.-J."/>
            <person name="Schuster L."/>
            <person name="Cowan T.M."/>
            <person name="Smanski M.J."/>
            <person name="Chevrette M.G."/>
            <person name="De Carvalho L.P.S."/>
            <person name="Shen B."/>
        </authorList>
    </citation>
    <scope>NUCLEOTIDE SEQUENCE [LARGE SCALE GENOMIC DNA]</scope>
    <source>
        <strain evidence="1 2">NPDC087220</strain>
    </source>
</reference>
<dbReference type="RefSeq" id="WP_402387717.1">
    <property type="nucleotide sequence ID" value="NZ_JBIUYY010000023.1"/>
</dbReference>
<dbReference type="EMBL" id="JBIUYY010000023">
    <property type="protein sequence ID" value="MFJ2825853.1"/>
    <property type="molecule type" value="Genomic_DNA"/>
</dbReference>
<protein>
    <submittedName>
        <fullName evidence="1">Uncharacterized protein</fullName>
    </submittedName>
</protein>
<evidence type="ECO:0000313" key="2">
    <source>
        <dbReference type="Proteomes" id="UP001617351"/>
    </source>
</evidence>
<evidence type="ECO:0000313" key="1">
    <source>
        <dbReference type="EMBL" id="MFJ2825853.1"/>
    </source>
</evidence>
<sequence>MAFLWRDINAAPDRSYGEKRNYCGRSEWGVVAAGSRYFKVDDFCDGEAFKAEPVCIYW</sequence>
<proteinExistence type="predicted"/>
<dbReference type="Proteomes" id="UP001617351">
    <property type="component" value="Unassembled WGS sequence"/>
</dbReference>
<gene>
    <name evidence="1" type="ORF">ACIO7M_32795</name>
</gene>